<dbReference type="eggNOG" id="COG1435">
    <property type="taxonomic scope" value="Bacteria"/>
</dbReference>
<comment type="subcellular location">
    <subcellularLocation>
        <location evidence="1">Cell outer membrane</location>
    </subcellularLocation>
</comment>
<organism evidence="9 10">
    <name type="scientific">Proteiniphilum acetatigenes</name>
    <dbReference type="NCBI Taxonomy" id="294710"/>
    <lineage>
        <taxon>Bacteria</taxon>
        <taxon>Pseudomonadati</taxon>
        <taxon>Bacteroidota</taxon>
        <taxon>Bacteroidia</taxon>
        <taxon>Bacteroidales</taxon>
        <taxon>Dysgonomonadaceae</taxon>
        <taxon>Proteiniphilum</taxon>
    </lineage>
</organism>
<sequence length="612" mass="69734">MNKISKYLLSGIVAFGMTACANLDLNPLSEGSSENWYHDEIEIEMSLNDLWRPDFFPIDAIYWDDDLLNRNGSNEITLGTVTSQWGTASTRWTSLYKSIVRATKVINALDNGLAAGISESKVNQYKGEAYFMLGFAYGELTAYYGDCVINKDMTLEEAYVATRSPKSEVLAYAYECFDKAVEYLPDSYKAQQRPTKGAALGFKARFALFHGDWQTAVDAADQCMKLDVYKLHDNYGEMFKANSSPEFMFYFKGDLTLKKGYGFMSNVRDFVIRKVGGHCNQSPSLELLCSFTCTDGLPIDESPLYNPKDPFANRDPRLAMTIQPFKTKYSSDYAEYEASKIDGTFPEKYPDYITLGYEYNPSPYANKVYEVATGNMVVNNDSKASNQHSAYNGLIIRKFVKDDWKDFNNYGLVADNSYPYLRYAEVLMTYIEAKNEMGQCTQEDLDKTINLLRERAYRGTGIAYPRVEVASQADLRKIIRMDRRQEFAFEGLRYRDLLRWRIAEKSHNKSMYYLPRAWSGSASWNGLTGSESNIELSQDFMTLLKNWDEGNYPIGGVPTIDENGLPDISPMETAGYITTFYKMSFDPKKNYLWPIPANDILVNSNLTQNEGY</sequence>
<dbReference type="STRING" id="1123008.GCA_000380985_02467"/>
<proteinExistence type="inferred from homology"/>
<dbReference type="InterPro" id="IPR012944">
    <property type="entry name" value="SusD_RagB_dom"/>
</dbReference>
<dbReference type="Pfam" id="PF07980">
    <property type="entry name" value="SusD_RagB"/>
    <property type="match status" value="1"/>
</dbReference>
<feature type="domain" description="SusD-like N-terminal" evidence="8">
    <location>
        <begin position="80"/>
        <end position="208"/>
    </location>
</feature>
<evidence type="ECO:0000313" key="10">
    <source>
        <dbReference type="Proteomes" id="UP000053860"/>
    </source>
</evidence>
<dbReference type="InterPro" id="IPR033985">
    <property type="entry name" value="SusD-like_N"/>
</dbReference>
<keyword evidence="4" id="KW-0472">Membrane</keyword>
<keyword evidence="3 6" id="KW-0732">Signal</keyword>
<dbReference type="EMBL" id="LGGN01000080">
    <property type="protein sequence ID" value="KUK78040.1"/>
    <property type="molecule type" value="Genomic_DNA"/>
</dbReference>
<keyword evidence="5" id="KW-0998">Cell outer membrane</keyword>
<dbReference type="AlphaFoldDB" id="A0A124FXH3"/>
<evidence type="ECO:0000256" key="6">
    <source>
        <dbReference type="SAM" id="SignalP"/>
    </source>
</evidence>
<dbReference type="SUPFAM" id="SSF48452">
    <property type="entry name" value="TPR-like"/>
    <property type="match status" value="1"/>
</dbReference>
<protein>
    <submittedName>
        <fullName evidence="9">SusD family protein</fullName>
    </submittedName>
</protein>
<evidence type="ECO:0000256" key="2">
    <source>
        <dbReference type="ARBA" id="ARBA00006275"/>
    </source>
</evidence>
<dbReference type="Gene3D" id="1.25.40.390">
    <property type="match status" value="1"/>
</dbReference>
<name>A0A124FXH3_9BACT</name>
<dbReference type="PROSITE" id="PS51257">
    <property type="entry name" value="PROKAR_LIPOPROTEIN"/>
    <property type="match status" value="1"/>
</dbReference>
<dbReference type="Pfam" id="PF14322">
    <property type="entry name" value="SusD-like_3"/>
    <property type="match status" value="1"/>
</dbReference>
<dbReference type="PATRIC" id="fig|294710.3.peg.844"/>
<evidence type="ECO:0000256" key="5">
    <source>
        <dbReference type="ARBA" id="ARBA00023237"/>
    </source>
</evidence>
<accession>A0A124FXH3</accession>
<feature type="chain" id="PRO_5007171865" evidence="6">
    <location>
        <begin position="22"/>
        <end position="612"/>
    </location>
</feature>
<evidence type="ECO:0000256" key="3">
    <source>
        <dbReference type="ARBA" id="ARBA00022729"/>
    </source>
</evidence>
<dbReference type="Proteomes" id="UP000053860">
    <property type="component" value="Unassembled WGS sequence"/>
</dbReference>
<feature type="domain" description="RagB/SusD" evidence="7">
    <location>
        <begin position="276"/>
        <end position="612"/>
    </location>
</feature>
<comment type="similarity">
    <text evidence="2">Belongs to the SusD family.</text>
</comment>
<dbReference type="InterPro" id="IPR011990">
    <property type="entry name" value="TPR-like_helical_dom_sf"/>
</dbReference>
<evidence type="ECO:0000256" key="1">
    <source>
        <dbReference type="ARBA" id="ARBA00004442"/>
    </source>
</evidence>
<feature type="signal peptide" evidence="6">
    <location>
        <begin position="1"/>
        <end position="21"/>
    </location>
</feature>
<evidence type="ECO:0000256" key="4">
    <source>
        <dbReference type="ARBA" id="ARBA00023136"/>
    </source>
</evidence>
<evidence type="ECO:0000259" key="7">
    <source>
        <dbReference type="Pfam" id="PF07980"/>
    </source>
</evidence>
<gene>
    <name evidence="9" type="ORF">XD92_0568</name>
</gene>
<comment type="caution">
    <text evidence="9">The sequence shown here is derived from an EMBL/GenBank/DDBJ whole genome shotgun (WGS) entry which is preliminary data.</text>
</comment>
<evidence type="ECO:0000313" key="9">
    <source>
        <dbReference type="EMBL" id="KUK78040.1"/>
    </source>
</evidence>
<dbReference type="GO" id="GO:0009279">
    <property type="term" value="C:cell outer membrane"/>
    <property type="evidence" value="ECO:0007669"/>
    <property type="project" value="UniProtKB-SubCell"/>
</dbReference>
<reference evidence="10" key="1">
    <citation type="journal article" date="2015" name="MBio">
        <title>Genome-Resolved Metagenomic Analysis Reveals Roles for Candidate Phyla and Other Microbial Community Members in Biogeochemical Transformations in Oil Reservoirs.</title>
        <authorList>
            <person name="Hu P."/>
            <person name="Tom L."/>
            <person name="Singh A."/>
            <person name="Thomas B.C."/>
            <person name="Baker B.J."/>
            <person name="Piceno Y.M."/>
            <person name="Andersen G.L."/>
            <person name="Banfield J.F."/>
        </authorList>
    </citation>
    <scope>NUCLEOTIDE SEQUENCE [LARGE SCALE GENOMIC DNA]</scope>
</reference>
<evidence type="ECO:0000259" key="8">
    <source>
        <dbReference type="Pfam" id="PF14322"/>
    </source>
</evidence>